<dbReference type="Proteomes" id="UP000184383">
    <property type="component" value="Unassembled WGS sequence"/>
</dbReference>
<gene>
    <name evidence="2" type="ORF">ASPWEDRAFT_583733</name>
</gene>
<dbReference type="GeneID" id="63754229"/>
<keyword evidence="1" id="KW-0812">Transmembrane</keyword>
<dbReference type="OrthoDB" id="3501153at2759"/>
<dbReference type="InterPro" id="IPR053008">
    <property type="entry name" value="Phomopsin_biosynth_assoc"/>
</dbReference>
<proteinExistence type="predicted"/>
<protein>
    <submittedName>
        <fullName evidence="2">Uncharacterized protein</fullName>
    </submittedName>
</protein>
<name>A0A1L9RHQ4_ASPWE</name>
<dbReference type="AlphaFoldDB" id="A0A1L9RHQ4"/>
<organism evidence="2 3">
    <name type="scientific">Aspergillus wentii DTO 134E9</name>
    <dbReference type="NCBI Taxonomy" id="1073089"/>
    <lineage>
        <taxon>Eukaryota</taxon>
        <taxon>Fungi</taxon>
        <taxon>Dikarya</taxon>
        <taxon>Ascomycota</taxon>
        <taxon>Pezizomycotina</taxon>
        <taxon>Eurotiomycetes</taxon>
        <taxon>Eurotiomycetidae</taxon>
        <taxon>Eurotiales</taxon>
        <taxon>Aspergillaceae</taxon>
        <taxon>Aspergillus</taxon>
        <taxon>Aspergillus subgen. Cremei</taxon>
    </lineage>
</organism>
<accession>A0A1L9RHQ4</accession>
<reference evidence="3" key="1">
    <citation type="journal article" date="2017" name="Genome Biol.">
        <title>Comparative genomics reveals high biological diversity and specific adaptations in the industrially and medically important fungal genus Aspergillus.</title>
        <authorList>
            <person name="de Vries R.P."/>
            <person name="Riley R."/>
            <person name="Wiebenga A."/>
            <person name="Aguilar-Osorio G."/>
            <person name="Amillis S."/>
            <person name="Uchima C.A."/>
            <person name="Anderluh G."/>
            <person name="Asadollahi M."/>
            <person name="Askin M."/>
            <person name="Barry K."/>
            <person name="Battaglia E."/>
            <person name="Bayram O."/>
            <person name="Benocci T."/>
            <person name="Braus-Stromeyer S.A."/>
            <person name="Caldana C."/>
            <person name="Canovas D."/>
            <person name="Cerqueira G.C."/>
            <person name="Chen F."/>
            <person name="Chen W."/>
            <person name="Choi C."/>
            <person name="Clum A."/>
            <person name="Dos Santos R.A."/>
            <person name="Damasio A.R."/>
            <person name="Diallinas G."/>
            <person name="Emri T."/>
            <person name="Fekete E."/>
            <person name="Flipphi M."/>
            <person name="Freyberg S."/>
            <person name="Gallo A."/>
            <person name="Gournas C."/>
            <person name="Habgood R."/>
            <person name="Hainaut M."/>
            <person name="Harispe M.L."/>
            <person name="Henrissat B."/>
            <person name="Hilden K.S."/>
            <person name="Hope R."/>
            <person name="Hossain A."/>
            <person name="Karabika E."/>
            <person name="Karaffa L."/>
            <person name="Karanyi Z."/>
            <person name="Krasevec N."/>
            <person name="Kuo A."/>
            <person name="Kusch H."/>
            <person name="LaButti K."/>
            <person name="Lagendijk E.L."/>
            <person name="Lapidus A."/>
            <person name="Levasseur A."/>
            <person name="Lindquist E."/>
            <person name="Lipzen A."/>
            <person name="Logrieco A.F."/>
            <person name="MacCabe A."/>
            <person name="Maekelae M.R."/>
            <person name="Malavazi I."/>
            <person name="Melin P."/>
            <person name="Meyer V."/>
            <person name="Mielnichuk N."/>
            <person name="Miskei M."/>
            <person name="Molnar A.P."/>
            <person name="Mule G."/>
            <person name="Ngan C.Y."/>
            <person name="Orejas M."/>
            <person name="Orosz E."/>
            <person name="Ouedraogo J.P."/>
            <person name="Overkamp K.M."/>
            <person name="Park H.-S."/>
            <person name="Perrone G."/>
            <person name="Piumi F."/>
            <person name="Punt P.J."/>
            <person name="Ram A.F."/>
            <person name="Ramon A."/>
            <person name="Rauscher S."/>
            <person name="Record E."/>
            <person name="Riano-Pachon D.M."/>
            <person name="Robert V."/>
            <person name="Roehrig J."/>
            <person name="Ruller R."/>
            <person name="Salamov A."/>
            <person name="Salih N.S."/>
            <person name="Samson R.A."/>
            <person name="Sandor E."/>
            <person name="Sanguinetti M."/>
            <person name="Schuetze T."/>
            <person name="Sepcic K."/>
            <person name="Shelest E."/>
            <person name="Sherlock G."/>
            <person name="Sophianopoulou V."/>
            <person name="Squina F.M."/>
            <person name="Sun H."/>
            <person name="Susca A."/>
            <person name="Todd R.B."/>
            <person name="Tsang A."/>
            <person name="Unkles S.E."/>
            <person name="van de Wiele N."/>
            <person name="van Rossen-Uffink D."/>
            <person name="Oliveira J.V."/>
            <person name="Vesth T.C."/>
            <person name="Visser J."/>
            <person name="Yu J.-H."/>
            <person name="Zhou M."/>
            <person name="Andersen M.R."/>
            <person name="Archer D.B."/>
            <person name="Baker S.E."/>
            <person name="Benoit I."/>
            <person name="Brakhage A.A."/>
            <person name="Braus G.H."/>
            <person name="Fischer R."/>
            <person name="Frisvad J.C."/>
            <person name="Goldman G.H."/>
            <person name="Houbraken J."/>
            <person name="Oakley B."/>
            <person name="Pocsi I."/>
            <person name="Scazzocchio C."/>
            <person name="Seiboth B."/>
            <person name="vanKuyk P.A."/>
            <person name="Wortman J."/>
            <person name="Dyer P.S."/>
            <person name="Grigoriev I.V."/>
        </authorList>
    </citation>
    <scope>NUCLEOTIDE SEQUENCE [LARGE SCALE GENOMIC DNA]</scope>
    <source>
        <strain evidence="3">DTO 134E9</strain>
    </source>
</reference>
<dbReference type="PANTHER" id="PTHR35896:SF3">
    <property type="entry name" value="MAJOR FACILITATOR SUPERFAMILY TRANSPORTER"/>
    <property type="match status" value="1"/>
</dbReference>
<feature type="transmembrane region" description="Helical" evidence="1">
    <location>
        <begin position="56"/>
        <end position="77"/>
    </location>
</feature>
<dbReference type="PANTHER" id="PTHR35896">
    <property type="entry name" value="IG-LIKE DOMAIN-CONTAINING PROTEIN"/>
    <property type="match status" value="1"/>
</dbReference>
<dbReference type="RefSeq" id="XP_040688145.1">
    <property type="nucleotide sequence ID" value="XM_040838381.1"/>
</dbReference>
<sequence>MAMAQNKRIHSWFNREMPRLDELPDEEAEKPFITPTSSESDDEVFHPKQKPWYRHIIPIAGIAVALFLGMIAFSILINDSKSGSVPDAPQPQVQGGSVVTAHCGTTPEEAQERGCFWDIMSFGWMHPSCLDQAESAKWAEKYGPWKWYTERPDNTTSEEDLIPLTQEELPYTPVVWTTQGYHVQHCLYVLKMIHLAAMKEGPVSNEGIELGHTDHCAMLIGNPELVDYEEVNTRVHLLFVQCVTLT</sequence>
<evidence type="ECO:0000313" key="2">
    <source>
        <dbReference type="EMBL" id="OJJ34469.1"/>
    </source>
</evidence>
<keyword evidence="3" id="KW-1185">Reference proteome</keyword>
<dbReference type="VEuPathDB" id="FungiDB:ASPWEDRAFT_583733"/>
<keyword evidence="1" id="KW-0472">Membrane</keyword>
<dbReference type="EMBL" id="KV878213">
    <property type="protein sequence ID" value="OJJ34469.1"/>
    <property type="molecule type" value="Genomic_DNA"/>
</dbReference>
<evidence type="ECO:0000256" key="1">
    <source>
        <dbReference type="SAM" id="Phobius"/>
    </source>
</evidence>
<keyword evidence="1" id="KW-1133">Transmembrane helix</keyword>
<evidence type="ECO:0000313" key="3">
    <source>
        <dbReference type="Proteomes" id="UP000184383"/>
    </source>
</evidence>